<dbReference type="Pfam" id="PF00691">
    <property type="entry name" value="OmpA"/>
    <property type="match status" value="1"/>
</dbReference>
<gene>
    <name evidence="4" type="ORF">C8D84_11837</name>
</gene>
<organism evidence="4 5">
    <name type="scientific">Psychrobacter immobilis</name>
    <dbReference type="NCBI Taxonomy" id="498"/>
    <lineage>
        <taxon>Bacteria</taxon>
        <taxon>Pseudomonadati</taxon>
        <taxon>Pseudomonadota</taxon>
        <taxon>Gammaproteobacteria</taxon>
        <taxon>Moraxellales</taxon>
        <taxon>Moraxellaceae</taxon>
        <taxon>Psychrobacter</taxon>
    </lineage>
</organism>
<dbReference type="InterPro" id="IPR036737">
    <property type="entry name" value="OmpA-like_sf"/>
</dbReference>
<feature type="domain" description="OmpA-like" evidence="3">
    <location>
        <begin position="91"/>
        <end position="172"/>
    </location>
</feature>
<dbReference type="AlphaFoldDB" id="A0A2V1ZR61"/>
<dbReference type="Proteomes" id="UP000245655">
    <property type="component" value="Unassembled WGS sequence"/>
</dbReference>
<evidence type="ECO:0000259" key="3">
    <source>
        <dbReference type="Pfam" id="PF00691"/>
    </source>
</evidence>
<dbReference type="SUPFAM" id="SSF103088">
    <property type="entry name" value="OmpA-like"/>
    <property type="match status" value="1"/>
</dbReference>
<dbReference type="SUPFAM" id="SSF103647">
    <property type="entry name" value="TSP type-3 repeat"/>
    <property type="match status" value="1"/>
</dbReference>
<dbReference type="InterPro" id="IPR028974">
    <property type="entry name" value="TSP_type-3_rpt"/>
</dbReference>
<dbReference type="GO" id="GO:0007155">
    <property type="term" value="P:cell adhesion"/>
    <property type="evidence" value="ECO:0007669"/>
    <property type="project" value="InterPro"/>
</dbReference>
<dbReference type="PROSITE" id="PS51257">
    <property type="entry name" value="PROKAR_LIPOPROTEIN"/>
    <property type="match status" value="1"/>
</dbReference>
<name>A0A2V1ZR61_PSYIM</name>
<dbReference type="InterPro" id="IPR003367">
    <property type="entry name" value="Thrombospondin_3-like_rpt"/>
</dbReference>
<keyword evidence="1 2" id="KW-0732">Signal</keyword>
<evidence type="ECO:0000256" key="2">
    <source>
        <dbReference type="SAM" id="SignalP"/>
    </source>
</evidence>
<protein>
    <submittedName>
        <fullName evidence="4">OOP family OmpA-OmpF porin</fullName>
    </submittedName>
</protein>
<accession>A0A2V1ZR61</accession>
<dbReference type="Gene3D" id="3.30.1330.60">
    <property type="entry name" value="OmpA-like domain"/>
    <property type="match status" value="1"/>
</dbReference>
<sequence>MKTQSWMAIAIVIASFILASCQSTPKNNTIDKKADNTPKVLIEPLADTDNDGVPDEIDNCPNTAEGVKVDPYGCPVAVNLIGSLVMDIRVYFTSDSITLTNEAYLTEVQKVAEKTRNNPDLVTILSGHISKAEAENRQGTNATPNNRRLASNRVKLVKDYLVEQGIVTDKILAFDCRDKIQLGVNNEGANIETEKLAAEMSSLNQRVFGAVIEADKAYSRNYPDEQHSLKYYKEVCQQL</sequence>
<dbReference type="Pfam" id="PF02412">
    <property type="entry name" value="TSP_3"/>
    <property type="match status" value="1"/>
</dbReference>
<reference evidence="4 5" key="1">
    <citation type="submission" date="2018-05" db="EMBL/GenBank/DDBJ databases">
        <title>Genomic Encyclopedia of Type Strains, Phase IV (KMG-IV): sequencing the most valuable type-strain genomes for metagenomic binning, comparative biology and taxonomic classification.</title>
        <authorList>
            <person name="Goeker M."/>
        </authorList>
    </citation>
    <scope>NUCLEOTIDE SEQUENCE [LARGE SCALE GENOMIC DNA]</scope>
    <source>
        <strain evidence="4 5">DSM 7229</strain>
    </source>
</reference>
<dbReference type="Gene3D" id="4.10.1080.10">
    <property type="entry name" value="TSP type-3 repeat"/>
    <property type="match status" value="1"/>
</dbReference>
<keyword evidence="5" id="KW-1185">Reference proteome</keyword>
<evidence type="ECO:0000313" key="5">
    <source>
        <dbReference type="Proteomes" id="UP000245655"/>
    </source>
</evidence>
<feature type="chain" id="PRO_5015879223" evidence="2">
    <location>
        <begin position="20"/>
        <end position="239"/>
    </location>
</feature>
<dbReference type="RefSeq" id="WP_109592545.1">
    <property type="nucleotide sequence ID" value="NZ_CAJGZY010000004.1"/>
</dbReference>
<evidence type="ECO:0000256" key="1">
    <source>
        <dbReference type="ARBA" id="ARBA00022729"/>
    </source>
</evidence>
<dbReference type="InterPro" id="IPR006665">
    <property type="entry name" value="OmpA-like"/>
</dbReference>
<proteinExistence type="predicted"/>
<dbReference type="GO" id="GO:0005509">
    <property type="term" value="F:calcium ion binding"/>
    <property type="evidence" value="ECO:0007669"/>
    <property type="project" value="InterPro"/>
</dbReference>
<evidence type="ECO:0000313" key="4">
    <source>
        <dbReference type="EMBL" id="PWK06218.1"/>
    </source>
</evidence>
<comment type="caution">
    <text evidence="4">The sequence shown here is derived from an EMBL/GenBank/DDBJ whole genome shotgun (WGS) entry which is preliminary data.</text>
</comment>
<dbReference type="GeneID" id="60256237"/>
<feature type="signal peptide" evidence="2">
    <location>
        <begin position="1"/>
        <end position="19"/>
    </location>
</feature>
<dbReference type="EMBL" id="QGGM01000018">
    <property type="protein sequence ID" value="PWK06218.1"/>
    <property type="molecule type" value="Genomic_DNA"/>
</dbReference>